<dbReference type="Gene3D" id="1.10.510.10">
    <property type="entry name" value="Transferase(Phosphotransferase) domain 1"/>
    <property type="match status" value="1"/>
</dbReference>
<dbReference type="AlphaFoldDB" id="A0A9Q0QT68"/>
<dbReference type="Proteomes" id="UP001141806">
    <property type="component" value="Unassembled WGS sequence"/>
</dbReference>
<accession>A0A9Q0QT68</accession>
<evidence type="ECO:0000313" key="3">
    <source>
        <dbReference type="Proteomes" id="UP001141806"/>
    </source>
</evidence>
<feature type="region of interest" description="Disordered" evidence="1">
    <location>
        <begin position="54"/>
        <end position="75"/>
    </location>
</feature>
<sequence>MEAWDLILLNVPRNLRKLALKCCQRETEARPSVAEVVREIENIILMMPESDASVSATASGSKEMKTLTPSTPNTDMKPLYVSSEIYDSNLISEVNPTIAPR</sequence>
<evidence type="ECO:0000256" key="1">
    <source>
        <dbReference type="SAM" id="MobiDB-lite"/>
    </source>
</evidence>
<protein>
    <submittedName>
        <fullName evidence="2">Uncharacterized protein</fullName>
    </submittedName>
</protein>
<organism evidence="2 3">
    <name type="scientific">Protea cynaroides</name>
    <dbReference type="NCBI Taxonomy" id="273540"/>
    <lineage>
        <taxon>Eukaryota</taxon>
        <taxon>Viridiplantae</taxon>
        <taxon>Streptophyta</taxon>
        <taxon>Embryophyta</taxon>
        <taxon>Tracheophyta</taxon>
        <taxon>Spermatophyta</taxon>
        <taxon>Magnoliopsida</taxon>
        <taxon>Proteales</taxon>
        <taxon>Proteaceae</taxon>
        <taxon>Protea</taxon>
    </lineage>
</organism>
<name>A0A9Q0QT68_9MAGN</name>
<evidence type="ECO:0000313" key="2">
    <source>
        <dbReference type="EMBL" id="KAJ4970950.1"/>
    </source>
</evidence>
<proteinExistence type="predicted"/>
<gene>
    <name evidence="2" type="ORF">NE237_004049</name>
</gene>
<dbReference type="OrthoDB" id="4062651at2759"/>
<reference evidence="2" key="1">
    <citation type="journal article" date="2023" name="Plant J.">
        <title>The genome of the king protea, Protea cynaroides.</title>
        <authorList>
            <person name="Chang J."/>
            <person name="Duong T.A."/>
            <person name="Schoeman C."/>
            <person name="Ma X."/>
            <person name="Roodt D."/>
            <person name="Barker N."/>
            <person name="Li Z."/>
            <person name="Van de Peer Y."/>
            <person name="Mizrachi E."/>
        </authorList>
    </citation>
    <scope>NUCLEOTIDE SEQUENCE</scope>
    <source>
        <tissue evidence="2">Young leaves</tissue>
    </source>
</reference>
<dbReference type="EMBL" id="JAMYWD010000005">
    <property type="protein sequence ID" value="KAJ4970950.1"/>
    <property type="molecule type" value="Genomic_DNA"/>
</dbReference>
<comment type="caution">
    <text evidence="2">The sequence shown here is derived from an EMBL/GenBank/DDBJ whole genome shotgun (WGS) entry which is preliminary data.</text>
</comment>
<keyword evidence="3" id="KW-1185">Reference proteome</keyword>